<feature type="domain" description="RNA polymerase sigma factor 54 DNA-binding" evidence="10">
    <location>
        <begin position="337"/>
        <end position="495"/>
    </location>
</feature>
<keyword evidence="2" id="KW-0240">DNA-directed RNA polymerase</keyword>
<keyword evidence="8" id="KW-0804">Transcription</keyword>
<keyword evidence="6" id="KW-0731">Sigma factor</keyword>
<dbReference type="InterPro" id="IPR007634">
    <property type="entry name" value="RNA_pol_sigma_54_DNA-bd"/>
</dbReference>
<feature type="region of interest" description="Disordered" evidence="9">
    <location>
        <begin position="45"/>
        <end position="81"/>
    </location>
</feature>
<gene>
    <name evidence="12" type="primary">rpoN</name>
    <name evidence="12" type="ORF">IAC44_00655</name>
</gene>
<feature type="compositionally biased region" description="Acidic residues" evidence="9">
    <location>
        <begin position="55"/>
        <end position="65"/>
    </location>
</feature>
<sequence length="496" mass="55011">MIKNIPQQKLAQRFSPSQIQLMNMLAMPALVFEQYLANEIESNPALDADYTPETSSEDTPSDEAAGENTSGADEAGGEDRDDFDLADYMYEDEAPDYVPTSSQRDDPPQSDRNTFIAAQSAQNTFVEHLLDQLRMEPLSEDQMTIGRYIIGNLDADGYLRRTPEAIADDLAFSVGVNVSPQQVEQVLEVIRGFDPPGVGAHSLQDCLSLQLRQMEDTPSVRLARRIVSDFFPALGKKNYAQIQERTGCSREELAGAVEEIARLNPKPGGAYSGTEEDSSLEVTPDFVIRVEDDQVEVSLCEADSLPTLRVSRQYIDLLGGLSRVAKPTKSQQETAAFVRSKIDAARWFIDAVAGRRATLLRIMQAIARRQRKYLLSGDVADMVPLGLKDIASDVSMDISTVSRVASQKYADTPYGVMRLKDFFSEGSVNRDGEDISTREIKQSLEALVQGEDKRSPYTDEQLTALLSEKGYNVARRTVAKYREALGLPTARLRRQV</sequence>
<evidence type="ECO:0000259" key="10">
    <source>
        <dbReference type="Pfam" id="PF04552"/>
    </source>
</evidence>
<dbReference type="GO" id="GO:0003677">
    <property type="term" value="F:DNA binding"/>
    <property type="evidence" value="ECO:0007669"/>
    <property type="project" value="UniProtKB-KW"/>
</dbReference>
<evidence type="ECO:0000256" key="9">
    <source>
        <dbReference type="SAM" id="MobiDB-lite"/>
    </source>
</evidence>
<dbReference type="InterPro" id="IPR007046">
    <property type="entry name" value="RNA_pol_sigma_54_core-bd"/>
</dbReference>
<dbReference type="PIRSF" id="PIRSF000774">
    <property type="entry name" value="RpoN"/>
    <property type="match status" value="1"/>
</dbReference>
<dbReference type="PANTHER" id="PTHR32248">
    <property type="entry name" value="RNA POLYMERASE SIGMA-54 FACTOR"/>
    <property type="match status" value="1"/>
</dbReference>
<dbReference type="GO" id="GO:0016987">
    <property type="term" value="F:sigma factor activity"/>
    <property type="evidence" value="ECO:0007669"/>
    <property type="project" value="UniProtKB-KW"/>
</dbReference>
<dbReference type="EMBL" id="DVLY01000013">
    <property type="protein sequence ID" value="HIT97327.1"/>
    <property type="molecule type" value="Genomic_DNA"/>
</dbReference>
<organism evidence="12 13">
    <name type="scientific">Candidatus Merdimorpha stercoravium</name>
    <dbReference type="NCBI Taxonomy" id="2840863"/>
    <lineage>
        <taxon>Bacteria</taxon>
        <taxon>Pseudomonadati</taxon>
        <taxon>Bacteroidota</taxon>
        <taxon>Flavobacteriia</taxon>
        <taxon>Flavobacteriales</taxon>
        <taxon>Candidatus Merdimorpha</taxon>
    </lineage>
</organism>
<dbReference type="InterPro" id="IPR038709">
    <property type="entry name" value="RpoN_core-bd_sf"/>
</dbReference>
<dbReference type="AlphaFoldDB" id="A0A9D1HA89"/>
<accession>A0A9D1HA89</accession>
<dbReference type="Pfam" id="PF04552">
    <property type="entry name" value="Sigma54_DBD"/>
    <property type="match status" value="1"/>
</dbReference>
<evidence type="ECO:0000313" key="12">
    <source>
        <dbReference type="EMBL" id="HIT97327.1"/>
    </source>
</evidence>
<evidence type="ECO:0000256" key="5">
    <source>
        <dbReference type="ARBA" id="ARBA00023015"/>
    </source>
</evidence>
<dbReference type="Gene3D" id="1.10.10.60">
    <property type="entry name" value="Homeodomain-like"/>
    <property type="match status" value="1"/>
</dbReference>
<evidence type="ECO:0000256" key="7">
    <source>
        <dbReference type="ARBA" id="ARBA00023125"/>
    </source>
</evidence>
<dbReference type="Pfam" id="PF00309">
    <property type="entry name" value="Sigma54_AID"/>
    <property type="match status" value="1"/>
</dbReference>
<dbReference type="GO" id="GO:0001216">
    <property type="term" value="F:DNA-binding transcription activator activity"/>
    <property type="evidence" value="ECO:0007669"/>
    <property type="project" value="InterPro"/>
</dbReference>
<keyword evidence="5" id="KW-0805">Transcription regulation</keyword>
<dbReference type="PROSITE" id="PS50044">
    <property type="entry name" value="SIGMA54_3"/>
    <property type="match status" value="1"/>
</dbReference>
<keyword evidence="3" id="KW-0808">Transferase</keyword>
<proteinExistence type="inferred from homology"/>
<comment type="caution">
    <text evidence="12">The sequence shown here is derived from an EMBL/GenBank/DDBJ whole genome shotgun (WGS) entry which is preliminary data.</text>
</comment>
<dbReference type="NCBIfam" id="TIGR02395">
    <property type="entry name" value="rpoN_sigma"/>
    <property type="match status" value="1"/>
</dbReference>
<evidence type="ECO:0000259" key="11">
    <source>
        <dbReference type="Pfam" id="PF04963"/>
    </source>
</evidence>
<reference evidence="12" key="1">
    <citation type="submission" date="2020-10" db="EMBL/GenBank/DDBJ databases">
        <authorList>
            <person name="Gilroy R."/>
        </authorList>
    </citation>
    <scope>NUCLEOTIDE SEQUENCE</scope>
    <source>
        <strain evidence="12">1383</strain>
    </source>
</reference>
<keyword evidence="4" id="KW-0548">Nucleotidyltransferase</keyword>
<reference evidence="12" key="2">
    <citation type="journal article" date="2021" name="PeerJ">
        <title>Extensive microbial diversity within the chicken gut microbiome revealed by metagenomics and culture.</title>
        <authorList>
            <person name="Gilroy R."/>
            <person name="Ravi A."/>
            <person name="Getino M."/>
            <person name="Pursley I."/>
            <person name="Horton D.L."/>
            <person name="Alikhan N.F."/>
            <person name="Baker D."/>
            <person name="Gharbi K."/>
            <person name="Hall N."/>
            <person name="Watson M."/>
            <person name="Adriaenssens E.M."/>
            <person name="Foster-Nyarko E."/>
            <person name="Jarju S."/>
            <person name="Secka A."/>
            <person name="Antonio M."/>
            <person name="Oren A."/>
            <person name="Chaudhuri R.R."/>
            <person name="La Ragione R."/>
            <person name="Hildebrand F."/>
            <person name="Pallen M.J."/>
        </authorList>
    </citation>
    <scope>NUCLEOTIDE SEQUENCE</scope>
    <source>
        <strain evidence="12">1383</strain>
    </source>
</reference>
<dbReference type="Proteomes" id="UP000824161">
    <property type="component" value="Unassembled WGS sequence"/>
</dbReference>
<keyword evidence="7" id="KW-0238">DNA-binding</keyword>
<evidence type="ECO:0000256" key="8">
    <source>
        <dbReference type="ARBA" id="ARBA00023163"/>
    </source>
</evidence>
<dbReference type="PRINTS" id="PR00045">
    <property type="entry name" value="SIGMA54FCT"/>
</dbReference>
<dbReference type="GO" id="GO:0006352">
    <property type="term" value="P:DNA-templated transcription initiation"/>
    <property type="evidence" value="ECO:0007669"/>
    <property type="project" value="InterPro"/>
</dbReference>
<feature type="domain" description="RNA polymerase sigma factor 54 core-binding" evidence="11">
    <location>
        <begin position="118"/>
        <end position="314"/>
    </location>
</feature>
<dbReference type="InterPro" id="IPR000394">
    <property type="entry name" value="RNA_pol_sigma_54"/>
</dbReference>
<name>A0A9D1HA89_9FLAO</name>
<evidence type="ECO:0000256" key="1">
    <source>
        <dbReference type="ARBA" id="ARBA00008798"/>
    </source>
</evidence>
<evidence type="ECO:0000256" key="4">
    <source>
        <dbReference type="ARBA" id="ARBA00022695"/>
    </source>
</evidence>
<dbReference type="PROSITE" id="PS00718">
    <property type="entry name" value="SIGMA54_2"/>
    <property type="match status" value="1"/>
</dbReference>
<dbReference type="Gene3D" id="1.10.10.1330">
    <property type="entry name" value="RNA polymerase sigma-54 factor, core-binding domain"/>
    <property type="match status" value="1"/>
</dbReference>
<evidence type="ECO:0000313" key="13">
    <source>
        <dbReference type="Proteomes" id="UP000824161"/>
    </source>
</evidence>
<protein>
    <submittedName>
        <fullName evidence="12">RNA polymerase factor sigma-54</fullName>
    </submittedName>
</protein>
<evidence type="ECO:0000256" key="6">
    <source>
        <dbReference type="ARBA" id="ARBA00023082"/>
    </source>
</evidence>
<comment type="similarity">
    <text evidence="1">Belongs to the sigma-54 factor family.</text>
</comment>
<dbReference type="PANTHER" id="PTHR32248:SF4">
    <property type="entry name" value="RNA POLYMERASE SIGMA-54 FACTOR"/>
    <property type="match status" value="1"/>
</dbReference>
<dbReference type="Pfam" id="PF04963">
    <property type="entry name" value="Sigma54_CBD"/>
    <property type="match status" value="1"/>
</dbReference>
<evidence type="ECO:0000256" key="3">
    <source>
        <dbReference type="ARBA" id="ARBA00022679"/>
    </source>
</evidence>
<dbReference type="GO" id="GO:0016779">
    <property type="term" value="F:nucleotidyltransferase activity"/>
    <property type="evidence" value="ECO:0007669"/>
    <property type="project" value="UniProtKB-KW"/>
</dbReference>
<dbReference type="GO" id="GO:0000428">
    <property type="term" value="C:DNA-directed RNA polymerase complex"/>
    <property type="evidence" value="ECO:0007669"/>
    <property type="project" value="UniProtKB-KW"/>
</dbReference>
<evidence type="ECO:0000256" key="2">
    <source>
        <dbReference type="ARBA" id="ARBA00022478"/>
    </source>
</evidence>